<dbReference type="eggNOG" id="COG2972">
    <property type="taxonomic scope" value="Bacteria"/>
</dbReference>
<dbReference type="Gene3D" id="3.30.450.20">
    <property type="entry name" value="PAS domain"/>
    <property type="match status" value="1"/>
</dbReference>
<dbReference type="PATRIC" id="fig|1195236.3.peg.5349"/>
<dbReference type="InterPro" id="IPR033479">
    <property type="entry name" value="dCache_1"/>
</dbReference>
<proteinExistence type="predicted"/>
<dbReference type="GO" id="GO:0005886">
    <property type="term" value="C:plasma membrane"/>
    <property type="evidence" value="ECO:0007669"/>
    <property type="project" value="UniProtKB-SubCell"/>
</dbReference>
<dbReference type="SUPFAM" id="SSF158472">
    <property type="entry name" value="HAMP domain-like"/>
    <property type="match status" value="1"/>
</dbReference>
<keyword evidence="8 9" id="KW-0472">Membrane</keyword>
<feature type="transmembrane region" description="Helical" evidence="9">
    <location>
        <begin position="308"/>
        <end position="330"/>
    </location>
</feature>
<dbReference type="Pfam" id="PF02518">
    <property type="entry name" value="HATPase_c"/>
    <property type="match status" value="1"/>
</dbReference>
<keyword evidence="4 11" id="KW-0808">Transferase</keyword>
<dbReference type="Proteomes" id="UP000014155">
    <property type="component" value="Unassembled WGS sequence"/>
</dbReference>
<evidence type="ECO:0000256" key="4">
    <source>
        <dbReference type="ARBA" id="ARBA00022679"/>
    </source>
</evidence>
<gene>
    <name evidence="11" type="ORF">CTER_5213</name>
</gene>
<comment type="caution">
    <text evidence="11">The sequence shown here is derived from an EMBL/GenBank/DDBJ whole genome shotgun (WGS) entry which is preliminary data.</text>
</comment>
<dbReference type="PANTHER" id="PTHR34220">
    <property type="entry name" value="SENSOR HISTIDINE KINASE YPDA"/>
    <property type="match status" value="1"/>
</dbReference>
<dbReference type="Pfam" id="PF02743">
    <property type="entry name" value="dCache_1"/>
    <property type="match status" value="1"/>
</dbReference>
<feature type="domain" description="HAMP" evidence="10">
    <location>
        <begin position="328"/>
        <end position="380"/>
    </location>
</feature>
<evidence type="ECO:0000256" key="9">
    <source>
        <dbReference type="SAM" id="Phobius"/>
    </source>
</evidence>
<evidence type="ECO:0000259" key="10">
    <source>
        <dbReference type="PROSITE" id="PS50885"/>
    </source>
</evidence>
<dbReference type="EMBL" id="AORV01000071">
    <property type="protein sequence ID" value="EMS69205.1"/>
    <property type="molecule type" value="Genomic_DNA"/>
</dbReference>
<evidence type="ECO:0000256" key="1">
    <source>
        <dbReference type="ARBA" id="ARBA00004651"/>
    </source>
</evidence>
<keyword evidence="6 11" id="KW-0418">Kinase</keyword>
<keyword evidence="5 9" id="KW-0812">Transmembrane</keyword>
<comment type="subcellular location">
    <subcellularLocation>
        <location evidence="1">Cell membrane</location>
        <topology evidence="1">Multi-pass membrane protein</topology>
    </subcellularLocation>
</comment>
<keyword evidence="2" id="KW-1003">Cell membrane</keyword>
<dbReference type="Gene3D" id="1.10.8.500">
    <property type="entry name" value="HAMP domain in histidine kinase"/>
    <property type="match status" value="1"/>
</dbReference>
<dbReference type="Pfam" id="PF00672">
    <property type="entry name" value="HAMP"/>
    <property type="match status" value="1"/>
</dbReference>
<dbReference type="PROSITE" id="PS50885">
    <property type="entry name" value="HAMP"/>
    <property type="match status" value="1"/>
</dbReference>
<evidence type="ECO:0000256" key="8">
    <source>
        <dbReference type="ARBA" id="ARBA00023136"/>
    </source>
</evidence>
<dbReference type="AlphaFoldDB" id="S0FF19"/>
<evidence type="ECO:0000256" key="5">
    <source>
        <dbReference type="ARBA" id="ARBA00022692"/>
    </source>
</evidence>
<evidence type="ECO:0000313" key="11">
    <source>
        <dbReference type="EMBL" id="EMS69205.1"/>
    </source>
</evidence>
<organism evidence="11 12">
    <name type="scientific">Ruminiclostridium cellobioparum subsp. termitidis CT1112</name>
    <dbReference type="NCBI Taxonomy" id="1195236"/>
    <lineage>
        <taxon>Bacteria</taxon>
        <taxon>Bacillati</taxon>
        <taxon>Bacillota</taxon>
        <taxon>Clostridia</taxon>
        <taxon>Eubacteriales</taxon>
        <taxon>Oscillospiraceae</taxon>
        <taxon>Ruminiclostridium</taxon>
    </lineage>
</organism>
<protein>
    <submittedName>
        <fullName evidence="11">Integral membrane sensor signal transduction histidine kinase</fullName>
        <ecNumber evidence="11">2.7.13.3</ecNumber>
    </submittedName>
</protein>
<dbReference type="SUPFAM" id="SSF55874">
    <property type="entry name" value="ATPase domain of HSP90 chaperone/DNA topoisomerase II/histidine kinase"/>
    <property type="match status" value="1"/>
</dbReference>
<dbReference type="SMART" id="SM00387">
    <property type="entry name" value="HATPase_c"/>
    <property type="match status" value="1"/>
</dbReference>
<evidence type="ECO:0000256" key="7">
    <source>
        <dbReference type="ARBA" id="ARBA00022989"/>
    </source>
</evidence>
<dbReference type="InterPro" id="IPR050640">
    <property type="entry name" value="Bact_2-comp_sensor_kinase"/>
</dbReference>
<keyword evidence="12" id="KW-1185">Reference proteome</keyword>
<reference evidence="11 12" key="1">
    <citation type="journal article" date="2013" name="Genome Announc.">
        <title>Draft Genome Sequence of the Cellulolytic, Mesophilic, Anaerobic Bacterium Clostridium termitidis Strain CT1112 (DSM 5398).</title>
        <authorList>
            <person name="Lal S."/>
            <person name="Ramachandran U."/>
            <person name="Zhang X."/>
            <person name="Munir R."/>
            <person name="Sparling R."/>
            <person name="Levin D.B."/>
        </authorList>
    </citation>
    <scope>NUCLEOTIDE SEQUENCE [LARGE SCALE GENOMIC DNA]</scope>
    <source>
        <strain evidence="11 12">CT1112</strain>
    </source>
</reference>
<dbReference type="InterPro" id="IPR003594">
    <property type="entry name" value="HATPase_dom"/>
</dbReference>
<evidence type="ECO:0000313" key="12">
    <source>
        <dbReference type="Proteomes" id="UP000014155"/>
    </source>
</evidence>
<dbReference type="InterPro" id="IPR010559">
    <property type="entry name" value="Sig_transdc_His_kin_internal"/>
</dbReference>
<dbReference type="PANTHER" id="PTHR34220:SF7">
    <property type="entry name" value="SENSOR HISTIDINE KINASE YPDA"/>
    <property type="match status" value="1"/>
</dbReference>
<keyword evidence="3" id="KW-0597">Phosphoprotein</keyword>
<evidence type="ECO:0000256" key="2">
    <source>
        <dbReference type="ARBA" id="ARBA00022475"/>
    </source>
</evidence>
<dbReference type="Gene3D" id="3.30.565.10">
    <property type="entry name" value="Histidine kinase-like ATPase, C-terminal domain"/>
    <property type="match status" value="1"/>
</dbReference>
<sequence length="608" mass="69648">MGIAGIKGVSINQRLLISYILVIVIPITAISVIIYNYTTDYLEERVTESVLATSAQITENLDTFFTNMAKITEMPYYDKELNNILDRRYSVNNEMNEYQKVEDYNQITQNFFSKLFLLNKSIETLYLTSFVNDRVYYKGYRAEYSREESDLKNEQWFRNIVSKGGKEVIIGIHDEFPSVPNTSQVITIGRLIVKPFTNEKQGVFLINIKPEKLEELYKETRLTPGTRQLIIDENNRIVYSKLENEIGTQIDPDIIKIINSKGTNNEVTINNTPVFIISDTSRYSFWKVINIIPRNELFSDAEAIREGILLIGIALVLLSVLVSFIIAGSITKPIVKLNNQMKLVEQGDFSVNIEGQRNDEVGQLSKTFNKMILQINELIQKIKIDGENKRISELQALQSQINPHFMYNTLNVIKWMAQMQAADNITQAVDSLIYLLNFSAKTTAEFIPISEELEFVKNYISIMRLRYYNKFEVIYEIEDSVYKYKTLKFILQPFIENAIFHGFDKRKSGYHLRIKAFLENGSVCFIINDDGSGIAAQDIPKILNKDIQGEKGFNSIGISNVVGRIKLHFGQQYKVDITSRPEVGTSIFINIPQIGLDDEITSKEPASV</sequence>
<dbReference type="CDD" id="cd06225">
    <property type="entry name" value="HAMP"/>
    <property type="match status" value="1"/>
</dbReference>
<dbReference type="SMART" id="SM00304">
    <property type="entry name" value="HAMP"/>
    <property type="match status" value="1"/>
</dbReference>
<dbReference type="Pfam" id="PF06580">
    <property type="entry name" value="His_kinase"/>
    <property type="match status" value="1"/>
</dbReference>
<keyword evidence="7 9" id="KW-1133">Transmembrane helix</keyword>
<evidence type="ECO:0000256" key="6">
    <source>
        <dbReference type="ARBA" id="ARBA00022777"/>
    </source>
</evidence>
<dbReference type="STRING" id="1195236.CTER_5213"/>
<name>S0FF19_RUMCE</name>
<dbReference type="RefSeq" id="WP_004630746.1">
    <property type="nucleotide sequence ID" value="NZ_AORV01000071.1"/>
</dbReference>
<feature type="transmembrane region" description="Helical" evidence="9">
    <location>
        <begin position="16"/>
        <end position="35"/>
    </location>
</feature>
<dbReference type="InterPro" id="IPR003660">
    <property type="entry name" value="HAMP_dom"/>
</dbReference>
<evidence type="ECO:0000256" key="3">
    <source>
        <dbReference type="ARBA" id="ARBA00022553"/>
    </source>
</evidence>
<dbReference type="EC" id="2.7.13.3" evidence="11"/>
<dbReference type="InterPro" id="IPR036890">
    <property type="entry name" value="HATPase_C_sf"/>
</dbReference>
<accession>S0FF19</accession>
<dbReference type="GO" id="GO:0000155">
    <property type="term" value="F:phosphorelay sensor kinase activity"/>
    <property type="evidence" value="ECO:0007669"/>
    <property type="project" value="InterPro"/>
</dbReference>